<evidence type="ECO:0008006" key="3">
    <source>
        <dbReference type="Google" id="ProtNLM"/>
    </source>
</evidence>
<dbReference type="Proteomes" id="UP000199555">
    <property type="component" value="Unassembled WGS sequence"/>
</dbReference>
<dbReference type="RefSeq" id="WP_090756045.1">
    <property type="nucleotide sequence ID" value="NZ_FNGE01000009.1"/>
</dbReference>
<organism evidence="1 2">
    <name type="scientific">Paracoccus chinensis</name>
    <dbReference type="NCBI Taxonomy" id="525640"/>
    <lineage>
        <taxon>Bacteria</taxon>
        <taxon>Pseudomonadati</taxon>
        <taxon>Pseudomonadota</taxon>
        <taxon>Alphaproteobacteria</taxon>
        <taxon>Rhodobacterales</taxon>
        <taxon>Paracoccaceae</taxon>
        <taxon>Paracoccus</taxon>
    </lineage>
</organism>
<dbReference type="OrthoDB" id="1680496at2"/>
<dbReference type="Pfam" id="PF18906">
    <property type="entry name" value="Phage_tube_2"/>
    <property type="match status" value="1"/>
</dbReference>
<dbReference type="AlphaFoldDB" id="A0A1G9JIT3"/>
<evidence type="ECO:0000313" key="2">
    <source>
        <dbReference type="Proteomes" id="UP000199555"/>
    </source>
</evidence>
<name>A0A1G9JIT3_9RHOB</name>
<evidence type="ECO:0000313" key="1">
    <source>
        <dbReference type="EMBL" id="SDL37136.1"/>
    </source>
</evidence>
<dbReference type="STRING" id="525640.SAMN04487971_109143"/>
<dbReference type="InterPro" id="IPR044000">
    <property type="entry name" value="Phage_tube_2"/>
</dbReference>
<dbReference type="EMBL" id="FNGE01000009">
    <property type="protein sequence ID" value="SDL37136.1"/>
    <property type="molecule type" value="Genomic_DNA"/>
</dbReference>
<gene>
    <name evidence="1" type="ORF">SAMN04487971_109143</name>
</gene>
<sequence length="313" mass="32331">MARATGARAQLAAAFETTYGTAPASSYTKMPFARAALGSEQPLLSSELLGYGRDPLAPVLDAVTADGSVTVPIDLEAFGIWLKGAFGAPTTSGTTNFTHTFKTGASSLPSMSIEVGLPEVPHFAMYKGCMVDTLGWSMARSGLVTAEVGLVAQAEAKANATAAGTPSAVTLERFGAFQGAVKQGGNALANIVSADIRYANGLDRVETIRADGLIDGIDPGIASLTGSITARFSDTALLDQAISGTSSTLEFSYTINTNKSLTLTAHAVWLPRPRISIDGPGGVQATFDWQASLPSSGTGNMATIVLKNQRATY</sequence>
<reference evidence="2" key="1">
    <citation type="submission" date="2016-10" db="EMBL/GenBank/DDBJ databases">
        <authorList>
            <person name="Varghese N."/>
            <person name="Submissions S."/>
        </authorList>
    </citation>
    <scope>NUCLEOTIDE SEQUENCE [LARGE SCALE GENOMIC DNA]</scope>
    <source>
        <strain evidence="2">CGMCC 1.7655</strain>
    </source>
</reference>
<proteinExistence type="predicted"/>
<keyword evidence="2" id="KW-1185">Reference proteome</keyword>
<accession>A0A1G9JIT3</accession>
<protein>
    <recommendedName>
        <fullName evidence="3">Phage tail tube protein</fullName>
    </recommendedName>
</protein>